<dbReference type="AlphaFoldDB" id="A0A7S0XII6"/>
<feature type="domain" description="Methyltransferase FkbM" evidence="3">
    <location>
        <begin position="240"/>
        <end position="375"/>
    </location>
</feature>
<organism evidence="4">
    <name type="scientific">Erythrolobus madagascarensis</name>
    <dbReference type="NCBI Taxonomy" id="708628"/>
    <lineage>
        <taxon>Eukaryota</taxon>
        <taxon>Rhodophyta</taxon>
        <taxon>Bangiophyceae</taxon>
        <taxon>Porphyridiales</taxon>
        <taxon>Porphyridiaceae</taxon>
        <taxon>Erythrolobus</taxon>
    </lineage>
</organism>
<dbReference type="PANTHER" id="PTHR34009:SF2">
    <property type="entry name" value="PROTEIN STAR"/>
    <property type="match status" value="1"/>
</dbReference>
<proteinExistence type="predicted"/>
<dbReference type="GO" id="GO:0005886">
    <property type="term" value="C:plasma membrane"/>
    <property type="evidence" value="ECO:0007669"/>
    <property type="project" value="TreeGrafter"/>
</dbReference>
<evidence type="ECO:0000259" key="3">
    <source>
        <dbReference type="Pfam" id="PF05050"/>
    </source>
</evidence>
<dbReference type="EMBL" id="HBFE01000595">
    <property type="protein sequence ID" value="CAD8724334.1"/>
    <property type="molecule type" value="Transcribed_RNA"/>
</dbReference>
<dbReference type="InterPro" id="IPR006342">
    <property type="entry name" value="FkbM_mtfrase"/>
</dbReference>
<sequence>MRRARGVVRSDEEQGAGGGGSSPRSGVVGWNGGSRDAVVRALYLVTAMLCVVGLGLGLLVVGVSSAISGLRVELVQMGRFQEQLSMRMLSTAGRAVASNPVALNPYAVQQLSNAAALVDTVAQAPPAPPPPPALAVDAVAPKQEAQAAPPPPAAEQAVPPPVVDSPATGAVAQPQAAAAPAAISNNAGAASSSETCMVAPDAVEADTKLYSSDFQDSWFIANVLPALPPITDSRKRFYMDIGANHFQKISNTFFLDQCMNWAGICVEANPKYHKDYEAGKRTCNLVPTCLADEAKEMTFIFDGWLGGLAAATHNKKYSDNKSEKVITCRTAEDVLEEYGVKEIDMLHIDVEGGESVVLSGFNFAKVKVYSIIMESAVSMEVRKKLAEAGLVLLAKAMPRDLLYVHQDVLANSELLKGFTTRA</sequence>
<protein>
    <recommendedName>
        <fullName evidence="3">Methyltransferase FkbM domain-containing protein</fullName>
    </recommendedName>
</protein>
<dbReference type="GO" id="GO:0016197">
    <property type="term" value="P:endosomal transport"/>
    <property type="evidence" value="ECO:0007669"/>
    <property type="project" value="TreeGrafter"/>
</dbReference>
<evidence type="ECO:0000256" key="1">
    <source>
        <dbReference type="SAM" id="MobiDB-lite"/>
    </source>
</evidence>
<accession>A0A7S0XII6</accession>
<evidence type="ECO:0000256" key="2">
    <source>
        <dbReference type="SAM" id="Phobius"/>
    </source>
</evidence>
<dbReference type="GO" id="GO:0031902">
    <property type="term" value="C:late endosome membrane"/>
    <property type="evidence" value="ECO:0007669"/>
    <property type="project" value="TreeGrafter"/>
</dbReference>
<dbReference type="Pfam" id="PF05050">
    <property type="entry name" value="Methyltransf_21"/>
    <property type="match status" value="1"/>
</dbReference>
<reference evidence="4" key="1">
    <citation type="submission" date="2021-01" db="EMBL/GenBank/DDBJ databases">
        <authorList>
            <person name="Corre E."/>
            <person name="Pelletier E."/>
            <person name="Niang G."/>
            <person name="Scheremetjew M."/>
            <person name="Finn R."/>
            <person name="Kale V."/>
            <person name="Holt S."/>
            <person name="Cochrane G."/>
            <person name="Meng A."/>
            <person name="Brown T."/>
            <person name="Cohen L."/>
        </authorList>
    </citation>
    <scope>NUCLEOTIDE SEQUENCE</scope>
    <source>
        <strain evidence="4">CCMP3276</strain>
    </source>
</reference>
<dbReference type="GO" id="GO:0005789">
    <property type="term" value="C:endoplasmic reticulum membrane"/>
    <property type="evidence" value="ECO:0007669"/>
    <property type="project" value="TreeGrafter"/>
</dbReference>
<dbReference type="PANTHER" id="PTHR34009">
    <property type="entry name" value="PROTEIN STAR"/>
    <property type="match status" value="1"/>
</dbReference>
<gene>
    <name evidence="4" type="ORF">EMAD1354_LOCUS411</name>
</gene>
<dbReference type="Gene3D" id="3.40.50.150">
    <property type="entry name" value="Vaccinia Virus protein VP39"/>
    <property type="match status" value="1"/>
</dbReference>
<name>A0A7S0XII6_9RHOD</name>
<dbReference type="GO" id="GO:0006888">
    <property type="term" value="P:endoplasmic reticulum to Golgi vesicle-mediated transport"/>
    <property type="evidence" value="ECO:0007669"/>
    <property type="project" value="TreeGrafter"/>
</dbReference>
<dbReference type="InterPro" id="IPR053202">
    <property type="entry name" value="EGF_Rcpt_Signaling_Reg"/>
</dbReference>
<feature type="region of interest" description="Disordered" evidence="1">
    <location>
        <begin position="1"/>
        <end position="28"/>
    </location>
</feature>
<keyword evidence="2" id="KW-1133">Transmembrane helix</keyword>
<dbReference type="InterPro" id="IPR029063">
    <property type="entry name" value="SAM-dependent_MTases_sf"/>
</dbReference>
<dbReference type="GO" id="GO:0005794">
    <property type="term" value="C:Golgi apparatus"/>
    <property type="evidence" value="ECO:0007669"/>
    <property type="project" value="TreeGrafter"/>
</dbReference>
<feature type="compositionally biased region" description="Pro residues" evidence="1">
    <location>
        <begin position="148"/>
        <end position="163"/>
    </location>
</feature>
<keyword evidence="2" id="KW-0472">Membrane</keyword>
<dbReference type="SUPFAM" id="SSF53335">
    <property type="entry name" value="S-adenosyl-L-methionine-dependent methyltransferases"/>
    <property type="match status" value="1"/>
</dbReference>
<feature type="region of interest" description="Disordered" evidence="1">
    <location>
        <begin position="140"/>
        <end position="171"/>
    </location>
</feature>
<evidence type="ECO:0000313" key="4">
    <source>
        <dbReference type="EMBL" id="CAD8724334.1"/>
    </source>
</evidence>
<keyword evidence="2" id="KW-0812">Transmembrane</keyword>
<feature type="transmembrane region" description="Helical" evidence="2">
    <location>
        <begin position="41"/>
        <end position="67"/>
    </location>
</feature>
<dbReference type="NCBIfam" id="TIGR01444">
    <property type="entry name" value="fkbM_fam"/>
    <property type="match status" value="1"/>
</dbReference>